<dbReference type="Pfam" id="PF01192">
    <property type="entry name" value="RNA_pol_Rpb6"/>
    <property type="match status" value="1"/>
</dbReference>
<evidence type="ECO:0000256" key="8">
    <source>
        <dbReference type="ARBA" id="ARBA00024694"/>
    </source>
</evidence>
<dbReference type="Gene3D" id="3.90.940.10">
    <property type="match status" value="1"/>
</dbReference>
<evidence type="ECO:0000313" key="12">
    <source>
        <dbReference type="EMBL" id="PKY90394.1"/>
    </source>
</evidence>
<dbReference type="InterPro" id="IPR006110">
    <property type="entry name" value="Pol_omega/Rpo6/RPB6"/>
</dbReference>
<comment type="function">
    <text evidence="8 11">Promotes RNA polymerase assembly. Latches the N- and C-terminal regions of the beta' subunit thereby facilitating its interaction with the beta and alpha subunits.</text>
</comment>
<dbReference type="GO" id="GO:0003677">
    <property type="term" value="F:DNA binding"/>
    <property type="evidence" value="ECO:0007669"/>
    <property type="project" value="UniProtKB-UniRule"/>
</dbReference>
<evidence type="ECO:0000256" key="4">
    <source>
        <dbReference type="ARBA" id="ARBA00022478"/>
    </source>
</evidence>
<reference evidence="12 13" key="1">
    <citation type="submission" date="2017-12" db="EMBL/GenBank/DDBJ databases">
        <title>Phylogenetic diversity of female urinary microbiome.</title>
        <authorList>
            <person name="Thomas-White K."/>
            <person name="Wolfe A.J."/>
        </authorList>
    </citation>
    <scope>NUCLEOTIDE SEQUENCE [LARGE SCALE GENOMIC DNA]</scope>
    <source>
        <strain evidence="12 13">UMB0898</strain>
    </source>
</reference>
<dbReference type="InterPro" id="IPR036161">
    <property type="entry name" value="RPB6/omega-like_sf"/>
</dbReference>
<dbReference type="EC" id="2.7.7.6" evidence="2 11"/>
<evidence type="ECO:0000256" key="2">
    <source>
        <dbReference type="ARBA" id="ARBA00012418"/>
    </source>
</evidence>
<keyword evidence="6 11" id="KW-0548">Nucleotidyltransferase</keyword>
<sequence>MLLLPSIDRLVEQEPSKYKLIILASKRAHEMQKHPLRLLEKYQSVKTIGQALEEIEAGELNSLNS</sequence>
<dbReference type="SUPFAM" id="SSF63562">
    <property type="entry name" value="RPB6/omega subunit-like"/>
    <property type="match status" value="1"/>
</dbReference>
<dbReference type="SMART" id="SM01409">
    <property type="entry name" value="RNA_pol_Rpb6"/>
    <property type="match status" value="1"/>
</dbReference>
<dbReference type="RefSeq" id="WP_006701132.1">
    <property type="nucleotide sequence ID" value="NZ_PKHE01000003.1"/>
</dbReference>
<keyword evidence="5 11" id="KW-0808">Transferase</keyword>
<dbReference type="GO" id="GO:0000428">
    <property type="term" value="C:DNA-directed RNA polymerase complex"/>
    <property type="evidence" value="ECO:0007669"/>
    <property type="project" value="UniProtKB-KW"/>
</dbReference>
<gene>
    <name evidence="11" type="primary">rpoZ</name>
    <name evidence="12" type="ORF">CYJ57_01855</name>
</gene>
<dbReference type="GO" id="GO:0006351">
    <property type="term" value="P:DNA-templated transcription"/>
    <property type="evidence" value="ECO:0007669"/>
    <property type="project" value="UniProtKB-UniRule"/>
</dbReference>
<comment type="subunit">
    <text evidence="11">The RNAP catalytic core consists of 2 alpha, 1 beta, 1 beta' and 1 omega subunit. When a sigma factor is associated with the core the holoenzyme is formed, which can initiate transcription.</text>
</comment>
<protein>
    <recommendedName>
        <fullName evidence="3 11">DNA-directed RNA polymerase subunit omega</fullName>
        <shortName evidence="11">RNAP omega subunit</shortName>
        <ecNumber evidence="2 11">2.7.7.6</ecNumber>
    </recommendedName>
    <alternativeName>
        <fullName evidence="11">RNA polymerase omega subunit</fullName>
    </alternativeName>
    <alternativeName>
        <fullName evidence="9 11">Transcriptase subunit omega</fullName>
    </alternativeName>
</protein>
<name>A0A2I1K419_9LACT</name>
<comment type="catalytic activity">
    <reaction evidence="10 11">
        <text>RNA(n) + a ribonucleoside 5'-triphosphate = RNA(n+1) + diphosphate</text>
        <dbReference type="Rhea" id="RHEA:21248"/>
        <dbReference type="Rhea" id="RHEA-COMP:14527"/>
        <dbReference type="Rhea" id="RHEA-COMP:17342"/>
        <dbReference type="ChEBI" id="CHEBI:33019"/>
        <dbReference type="ChEBI" id="CHEBI:61557"/>
        <dbReference type="ChEBI" id="CHEBI:140395"/>
        <dbReference type="EC" id="2.7.7.6"/>
    </reaction>
</comment>
<comment type="caution">
    <text evidence="12">The sequence shown here is derived from an EMBL/GenBank/DDBJ whole genome shotgun (WGS) entry which is preliminary data.</text>
</comment>
<evidence type="ECO:0000256" key="6">
    <source>
        <dbReference type="ARBA" id="ARBA00022695"/>
    </source>
</evidence>
<dbReference type="OrthoDB" id="9815459at2"/>
<dbReference type="AlphaFoldDB" id="A0A2I1K419"/>
<dbReference type="HAMAP" id="MF_00366">
    <property type="entry name" value="RNApol_bact_RpoZ"/>
    <property type="match status" value="1"/>
</dbReference>
<dbReference type="GO" id="GO:0003899">
    <property type="term" value="F:DNA-directed RNA polymerase activity"/>
    <property type="evidence" value="ECO:0007669"/>
    <property type="project" value="UniProtKB-UniRule"/>
</dbReference>
<evidence type="ECO:0000313" key="13">
    <source>
        <dbReference type="Proteomes" id="UP000234384"/>
    </source>
</evidence>
<dbReference type="Proteomes" id="UP000234384">
    <property type="component" value="Unassembled WGS sequence"/>
</dbReference>
<comment type="similarity">
    <text evidence="1 11">Belongs to the RNA polymerase subunit omega family.</text>
</comment>
<evidence type="ECO:0000256" key="7">
    <source>
        <dbReference type="ARBA" id="ARBA00023163"/>
    </source>
</evidence>
<dbReference type="InterPro" id="IPR003716">
    <property type="entry name" value="DNA-dir_RNA_pol_omega"/>
</dbReference>
<evidence type="ECO:0000256" key="3">
    <source>
        <dbReference type="ARBA" id="ARBA00013725"/>
    </source>
</evidence>
<proteinExistence type="inferred from homology"/>
<dbReference type="NCBIfam" id="TIGR00690">
    <property type="entry name" value="rpoZ"/>
    <property type="match status" value="1"/>
</dbReference>
<evidence type="ECO:0000256" key="11">
    <source>
        <dbReference type="HAMAP-Rule" id="MF_00366"/>
    </source>
</evidence>
<keyword evidence="4 11" id="KW-0240">DNA-directed RNA polymerase</keyword>
<evidence type="ECO:0000256" key="5">
    <source>
        <dbReference type="ARBA" id="ARBA00022679"/>
    </source>
</evidence>
<dbReference type="PANTHER" id="PTHR34476:SF1">
    <property type="entry name" value="DNA-DIRECTED RNA POLYMERASE SUBUNIT OMEGA"/>
    <property type="match status" value="1"/>
</dbReference>
<dbReference type="EMBL" id="PKHE01000003">
    <property type="protein sequence ID" value="PKY90394.1"/>
    <property type="molecule type" value="Genomic_DNA"/>
</dbReference>
<accession>A0A2I1K419</accession>
<evidence type="ECO:0000256" key="9">
    <source>
        <dbReference type="ARBA" id="ARBA00029924"/>
    </source>
</evidence>
<evidence type="ECO:0000256" key="10">
    <source>
        <dbReference type="ARBA" id="ARBA00048552"/>
    </source>
</evidence>
<dbReference type="PANTHER" id="PTHR34476">
    <property type="entry name" value="DNA-DIRECTED RNA POLYMERASE SUBUNIT OMEGA"/>
    <property type="match status" value="1"/>
</dbReference>
<organism evidence="12 13">
    <name type="scientific">Falseniella ignava</name>
    <dbReference type="NCBI Taxonomy" id="137730"/>
    <lineage>
        <taxon>Bacteria</taxon>
        <taxon>Bacillati</taxon>
        <taxon>Bacillota</taxon>
        <taxon>Bacilli</taxon>
        <taxon>Lactobacillales</taxon>
        <taxon>Aerococcaceae</taxon>
        <taxon>Falseniella</taxon>
    </lineage>
</organism>
<keyword evidence="7 11" id="KW-0804">Transcription</keyword>
<evidence type="ECO:0000256" key="1">
    <source>
        <dbReference type="ARBA" id="ARBA00006711"/>
    </source>
</evidence>